<dbReference type="AlphaFoldDB" id="A0A8S3WQQ8"/>
<evidence type="ECO:0000313" key="2">
    <source>
        <dbReference type="Proteomes" id="UP000691718"/>
    </source>
</evidence>
<reference evidence="1" key="1">
    <citation type="submission" date="2021-04" db="EMBL/GenBank/DDBJ databases">
        <authorList>
            <person name="Tunstrom K."/>
        </authorList>
    </citation>
    <scope>NUCLEOTIDE SEQUENCE</scope>
</reference>
<protein>
    <submittedName>
        <fullName evidence="1">(apollo) hypothetical protein</fullName>
    </submittedName>
</protein>
<dbReference type="Proteomes" id="UP000691718">
    <property type="component" value="Unassembled WGS sequence"/>
</dbReference>
<gene>
    <name evidence="1" type="ORF">PAPOLLO_LOCUS8499</name>
</gene>
<keyword evidence="2" id="KW-1185">Reference proteome</keyword>
<sequence length="86" mass="9692">MDSSKSDYFQYKAAQLSNKGNILKSVNSQEQGSNQAQVVPLKVDSAFKHNLTPGPYRLPISTTLVTKLKEKVTKQKNKIKRLNEKN</sequence>
<evidence type="ECO:0000313" key="1">
    <source>
        <dbReference type="EMBL" id="CAG4971828.1"/>
    </source>
</evidence>
<accession>A0A8S3WQQ8</accession>
<comment type="caution">
    <text evidence="1">The sequence shown here is derived from an EMBL/GenBank/DDBJ whole genome shotgun (WGS) entry which is preliminary data.</text>
</comment>
<organism evidence="1 2">
    <name type="scientific">Parnassius apollo</name>
    <name type="common">Apollo butterfly</name>
    <name type="synonym">Papilio apollo</name>
    <dbReference type="NCBI Taxonomy" id="110799"/>
    <lineage>
        <taxon>Eukaryota</taxon>
        <taxon>Metazoa</taxon>
        <taxon>Ecdysozoa</taxon>
        <taxon>Arthropoda</taxon>
        <taxon>Hexapoda</taxon>
        <taxon>Insecta</taxon>
        <taxon>Pterygota</taxon>
        <taxon>Neoptera</taxon>
        <taxon>Endopterygota</taxon>
        <taxon>Lepidoptera</taxon>
        <taxon>Glossata</taxon>
        <taxon>Ditrysia</taxon>
        <taxon>Papilionoidea</taxon>
        <taxon>Papilionidae</taxon>
        <taxon>Parnassiinae</taxon>
        <taxon>Parnassini</taxon>
        <taxon>Parnassius</taxon>
        <taxon>Parnassius</taxon>
    </lineage>
</organism>
<name>A0A8S3WQQ8_PARAO</name>
<proteinExistence type="predicted"/>
<dbReference type="EMBL" id="CAJQZP010000610">
    <property type="protein sequence ID" value="CAG4971828.1"/>
    <property type="molecule type" value="Genomic_DNA"/>
</dbReference>